<accession>A0A6S5TBQ6</accession>
<organism evidence="1 2">
    <name type="scientific">Pseudomonas putida</name>
    <name type="common">Arthrobacter siderocapsulatus</name>
    <dbReference type="NCBI Taxonomy" id="303"/>
    <lineage>
        <taxon>Bacteria</taxon>
        <taxon>Pseudomonadati</taxon>
        <taxon>Pseudomonadota</taxon>
        <taxon>Gammaproteobacteria</taxon>
        <taxon>Pseudomonadales</taxon>
        <taxon>Pseudomonadaceae</taxon>
        <taxon>Pseudomonas</taxon>
    </lineage>
</organism>
<dbReference type="EMBL" id="AP022227">
    <property type="protein sequence ID" value="BBT40641.1"/>
    <property type="molecule type" value="Genomic_DNA"/>
</dbReference>
<evidence type="ECO:0000313" key="1">
    <source>
        <dbReference type="EMBL" id="BBT40641.1"/>
    </source>
</evidence>
<sequence length="110" mass="12721">MNAFNEPLERERRKRLAIDCWFALFDDHTLRQDCPSTYHETLLRQADEMDRLGLVEWTEWRDLRRLADRAFLRAVAGADYHPATPLRVVGSGPGMCPAHVHARCAAPVHR</sequence>
<evidence type="ECO:0000313" key="2">
    <source>
        <dbReference type="Proteomes" id="UP000515680"/>
    </source>
</evidence>
<dbReference type="Proteomes" id="UP000515680">
    <property type="component" value="Chromosome"/>
</dbReference>
<proteinExistence type="predicted"/>
<gene>
    <name evidence="1" type="ORF">WP8W18C01_29820</name>
</gene>
<reference evidence="1 2" key="1">
    <citation type="submission" date="2019-12" db="EMBL/GenBank/DDBJ databases">
        <title>complete genome sequences of Pseudomonas putida str. WP8-W18-CRE-01 isolated from wastewater treatment plant effluent.</title>
        <authorList>
            <person name="Sekizuka T."/>
            <person name="Itokawa K."/>
            <person name="Yatsu K."/>
            <person name="Inamine Y."/>
            <person name="Kuroda M."/>
        </authorList>
    </citation>
    <scope>NUCLEOTIDE SEQUENCE [LARGE SCALE GENOMIC DNA]</scope>
    <source>
        <strain evidence="1 2">WP8-W18-CRE-01</strain>
    </source>
</reference>
<name>A0A6S5TBQ6_PSEPU</name>
<dbReference type="AlphaFoldDB" id="A0A6S5TBQ6"/>
<protein>
    <submittedName>
        <fullName evidence="1">Uncharacterized protein</fullName>
    </submittedName>
</protein>